<feature type="region of interest" description="Disordered" evidence="1">
    <location>
        <begin position="745"/>
        <end position="803"/>
    </location>
</feature>
<evidence type="ECO:0000313" key="3">
    <source>
        <dbReference type="Proteomes" id="UP000076580"/>
    </source>
</evidence>
<proteinExistence type="predicted"/>
<reference evidence="2 3" key="1">
    <citation type="journal article" date="2016" name="Sci. Rep.">
        <title>Insights into Adaptations to a Near-Obligate Nematode Endoparasitic Lifestyle from the Finished Genome of Drechmeria coniospora.</title>
        <authorList>
            <person name="Zhang L."/>
            <person name="Zhou Z."/>
            <person name="Guo Q."/>
            <person name="Fokkens L."/>
            <person name="Miskei M."/>
            <person name="Pocsi I."/>
            <person name="Zhang W."/>
            <person name="Chen M."/>
            <person name="Wang L."/>
            <person name="Sun Y."/>
            <person name="Donzelli B.G."/>
            <person name="Gibson D.M."/>
            <person name="Nelson D.R."/>
            <person name="Luo J.G."/>
            <person name="Rep M."/>
            <person name="Liu H."/>
            <person name="Yang S."/>
            <person name="Wang J."/>
            <person name="Krasnoff S.B."/>
            <person name="Xu Y."/>
            <person name="Molnar I."/>
            <person name="Lin M."/>
        </authorList>
    </citation>
    <scope>NUCLEOTIDE SEQUENCE [LARGE SCALE GENOMIC DNA]</scope>
    <source>
        <strain evidence="2 3">ARSEF 6962</strain>
    </source>
</reference>
<feature type="region of interest" description="Disordered" evidence="1">
    <location>
        <begin position="85"/>
        <end position="129"/>
    </location>
</feature>
<feature type="compositionally biased region" description="Low complexity" evidence="1">
    <location>
        <begin position="366"/>
        <end position="379"/>
    </location>
</feature>
<feature type="compositionally biased region" description="Basic and acidic residues" evidence="1">
    <location>
        <begin position="398"/>
        <end position="410"/>
    </location>
</feature>
<evidence type="ECO:0000313" key="2">
    <source>
        <dbReference type="EMBL" id="KYK59412.1"/>
    </source>
</evidence>
<protein>
    <recommendedName>
        <fullName evidence="4">Peptidase family M20/M25/M40 protein</fullName>
    </recommendedName>
</protein>
<feature type="compositionally biased region" description="Pro residues" evidence="1">
    <location>
        <begin position="785"/>
        <end position="803"/>
    </location>
</feature>
<feature type="compositionally biased region" description="Polar residues" evidence="1">
    <location>
        <begin position="388"/>
        <end position="397"/>
    </location>
</feature>
<dbReference type="AlphaFoldDB" id="A0A151GQY8"/>
<feature type="region of interest" description="Disordered" evidence="1">
    <location>
        <begin position="669"/>
        <end position="729"/>
    </location>
</feature>
<feature type="compositionally biased region" description="Polar residues" evidence="1">
    <location>
        <begin position="1"/>
        <end position="20"/>
    </location>
</feature>
<gene>
    <name evidence="2" type="ORF">DCS_00542</name>
</gene>
<evidence type="ECO:0008006" key="4">
    <source>
        <dbReference type="Google" id="ProtNLM"/>
    </source>
</evidence>
<dbReference type="RefSeq" id="XP_040658764.1">
    <property type="nucleotide sequence ID" value="XM_040797881.1"/>
</dbReference>
<name>A0A151GQY8_DRECN</name>
<comment type="caution">
    <text evidence="2">The sequence shown here is derived from an EMBL/GenBank/DDBJ whole genome shotgun (WGS) entry which is preliminary data.</text>
</comment>
<feature type="region of interest" description="Disordered" evidence="1">
    <location>
        <begin position="316"/>
        <end position="452"/>
    </location>
</feature>
<accession>A0A151GQY8</accession>
<sequence length="803" mass="86631">MSQSASHDMTTEHVTASVDQRASHDANGKHQGKVGLRKSRLGLRGIFGRSKAAKENDISSLPGSASSRTAVVTAYRANPNAALASTAAHQQLPVPSDAPEPDQVARHGHSTTRRWPATPKTTKSSREGVAKWSALPLSEAFVQSSRHITLPAATMSPDSILRWSEKQGASSQQEEVWRAAGDQNDFQGDGIKSSRNAVVSAEGLEWTAKIYILVHSGYVLQYADDGHFDRCPEKVLRLGPSSAAFATDAIPGRHWVVHVSSVAGTNGASGSEPRSFLSKLPFRTERRTASNLLMVFESANAMEAWISALREEIQKQGGKKNLSETGMPKVEGGSRLVREQPSQRTLVVRDPSRFGRTGPEETTLNTPSTAGAARAASSDAPRDPSLDDGSTTDSVVSQDERRLDSLRECSQRLSYISSGQRTVVTSTGSSPDSSPTRGSFASQEEEEESTARAVDLADMVARPRPNASDIAIRRQSSQVTVPFVDANVDFPIGNRRPSAGCVASPHGDGITLGLLPTPNFSVPHSSSRRFSYAKLPMAGDCSPPREAERGPTPRLMGGQPPTVMATARPLSMVSDQPSWRESVPERPTTSHRTSRQPSPRKMDGHPSLLSESRSKETLHSDALSRTSSVVSNATHDGYVCTAMTAHRLSAIGALRRSKGAVPKKHLTITPHGRYCNGWDAPPTPPLPTPKDDERSRYRHSLVPPSRSRRGSVEDGRRASMRPTAVERPGHICDMYQPVVAASAPVAQPNKPLPPLPSPTTDGSLQSDWESKENLNRRSLSQLNEGPPPAPPPTRALPPIPQRW</sequence>
<organism evidence="2 3">
    <name type="scientific">Drechmeria coniospora</name>
    <name type="common">Nematophagous fungus</name>
    <name type="synonym">Meria coniospora</name>
    <dbReference type="NCBI Taxonomy" id="98403"/>
    <lineage>
        <taxon>Eukaryota</taxon>
        <taxon>Fungi</taxon>
        <taxon>Dikarya</taxon>
        <taxon>Ascomycota</taxon>
        <taxon>Pezizomycotina</taxon>
        <taxon>Sordariomycetes</taxon>
        <taxon>Hypocreomycetidae</taxon>
        <taxon>Hypocreales</taxon>
        <taxon>Ophiocordycipitaceae</taxon>
        <taxon>Drechmeria</taxon>
    </lineage>
</organism>
<dbReference type="EMBL" id="LAYC01000001">
    <property type="protein sequence ID" value="KYK59412.1"/>
    <property type="molecule type" value="Genomic_DNA"/>
</dbReference>
<feature type="region of interest" description="Disordered" evidence="1">
    <location>
        <begin position="535"/>
        <end position="628"/>
    </location>
</feature>
<dbReference type="Proteomes" id="UP000076580">
    <property type="component" value="Chromosome 01"/>
</dbReference>
<keyword evidence="3" id="KW-1185">Reference proteome</keyword>
<dbReference type="GeneID" id="63713185"/>
<dbReference type="STRING" id="98403.A0A151GQY8"/>
<evidence type="ECO:0000256" key="1">
    <source>
        <dbReference type="SAM" id="MobiDB-lite"/>
    </source>
</evidence>
<dbReference type="InParanoid" id="A0A151GQY8"/>
<feature type="compositionally biased region" description="Low complexity" evidence="1">
    <location>
        <begin position="422"/>
        <end position="439"/>
    </location>
</feature>
<feature type="compositionally biased region" description="Polar residues" evidence="1">
    <location>
        <begin position="411"/>
        <end position="421"/>
    </location>
</feature>
<feature type="region of interest" description="Disordered" evidence="1">
    <location>
        <begin position="1"/>
        <end position="37"/>
    </location>
</feature>